<accession>A0A9D3M862</accession>
<evidence type="ECO:0000256" key="3">
    <source>
        <dbReference type="ARBA" id="ARBA00022553"/>
    </source>
</evidence>
<evidence type="ECO:0000256" key="5">
    <source>
        <dbReference type="SAM" id="MobiDB-lite"/>
    </source>
</evidence>
<organism evidence="7 8">
    <name type="scientific">Anguilla anguilla</name>
    <name type="common">European freshwater eel</name>
    <name type="synonym">Muraena anguilla</name>
    <dbReference type="NCBI Taxonomy" id="7936"/>
    <lineage>
        <taxon>Eukaryota</taxon>
        <taxon>Metazoa</taxon>
        <taxon>Chordata</taxon>
        <taxon>Craniata</taxon>
        <taxon>Vertebrata</taxon>
        <taxon>Euteleostomi</taxon>
        <taxon>Actinopterygii</taxon>
        <taxon>Neopterygii</taxon>
        <taxon>Teleostei</taxon>
        <taxon>Anguilliformes</taxon>
        <taxon>Anguillidae</taxon>
        <taxon>Anguilla</taxon>
    </lineage>
</organism>
<evidence type="ECO:0000256" key="4">
    <source>
        <dbReference type="ARBA" id="ARBA00023242"/>
    </source>
</evidence>
<feature type="compositionally biased region" description="Basic and acidic residues" evidence="5">
    <location>
        <begin position="206"/>
        <end position="215"/>
    </location>
</feature>
<dbReference type="InterPro" id="IPR007797">
    <property type="entry name" value="AF4/FMR2"/>
</dbReference>
<evidence type="ECO:0000313" key="7">
    <source>
        <dbReference type="EMBL" id="KAG5843609.1"/>
    </source>
</evidence>
<evidence type="ECO:0000259" key="6">
    <source>
        <dbReference type="Pfam" id="PF18876"/>
    </source>
</evidence>
<evidence type="ECO:0000313" key="8">
    <source>
        <dbReference type="Proteomes" id="UP001044222"/>
    </source>
</evidence>
<proteinExistence type="inferred from homology"/>
<dbReference type="Pfam" id="PF18875">
    <property type="entry name" value="AF4_int"/>
    <property type="match status" value="1"/>
</dbReference>
<dbReference type="PANTHER" id="PTHR10528:SF18">
    <property type="entry name" value="AF4_FMR2 FAMILY MEMBER 2"/>
    <property type="match status" value="1"/>
</dbReference>
<dbReference type="GO" id="GO:0002151">
    <property type="term" value="F:G-quadruplex RNA binding"/>
    <property type="evidence" value="ECO:0007669"/>
    <property type="project" value="TreeGrafter"/>
</dbReference>
<evidence type="ECO:0000256" key="1">
    <source>
        <dbReference type="ARBA" id="ARBA00004123"/>
    </source>
</evidence>
<feature type="compositionally biased region" description="Polar residues" evidence="5">
    <location>
        <begin position="185"/>
        <end position="202"/>
    </location>
</feature>
<sequence>MQVSLSNDSSCVEEILREMTHSWPPPLTAIHTPGKAEQTKFPIPSKDSQHITSGYNGQKRCNVSSNKPATKSVPQKSMLEDDLKLSSDEEDSEQATEKTKQRSAPLNLPGPTVRNGEPGHSSGASGSSSESESSSESDSDSESSSSDSECNEASRGASPEPEPPSTNKWQLDKWLNKVNPHSKALISTQPESHGISHSQPGDSQGDEGHGPEKGKPSGALSQPDTKERALLSPVREKGKPRTAQKAPEGKGTKLKSPPVVELPPPRRTTGKKQPKKVERGPGGEEPSWPKPAIPSSVPKEKEPPPPELPKVRGKGANGKTAPRKEPRPASVPAPVPEKKKHRGPSKIIPKSKEFIETESSSSECHSDLEEQAKIPLLCPGPTVGGLLKAKDCSSSNILSISSLTSTSSTSIPDPGAGDLLEDPLFSPIPAAQSVLLSPLRDLEEVKSLWVKIELSFLSRIPGRDPPDPPPTKAEARDSSAKHRRQSPVPAPAEKPPSKSKRKHKSENCDAVAGSKKMRLEKETALLPPCISPIHTHKLTSTKDSILRKQPRKREEKLLPPPLSPLSSETTHQHRNSEGSTFSQEGGANSTSTLPPSCSFPPCSSSSSSSSSYKHRKLDSKSVTLSKAVNDEDAYSKPSGSFHGSSQSDTDLWPSSLSTSLDCSEHRRPKLTFDDTLHNADYYMLEAKKLKHKADALLEKFGKAVNYTDGALSFIECGNAMERDPLEAKSPYTMYSETVELIRYALRLKNFTSHSATVAEKKLAVLCYRCLSLLYLRMFRLKKDHAMKYSRSLMEYFKNSAKNSQAPSPWGTNGKSTGTPSPMSLSPSPVSSVSSSGGPVGSSSSSSSSGGSVAIPQRIHHMAASHVNITSNVLRSYEHWDTADKLSRESQEFFQELNSVMEPLTQHSSMTELVRYVRQGLHWLRIEAQLL</sequence>
<feature type="compositionally biased region" description="Polar residues" evidence="5">
    <location>
        <begin position="801"/>
        <end position="818"/>
    </location>
</feature>
<keyword evidence="4" id="KW-0539">Nucleus</keyword>
<feature type="region of interest" description="Disordered" evidence="5">
    <location>
        <begin position="801"/>
        <end position="851"/>
    </location>
</feature>
<dbReference type="Pfam" id="PF05110">
    <property type="entry name" value="AF-4"/>
    <property type="match status" value="1"/>
</dbReference>
<feature type="compositionally biased region" description="Basic and acidic residues" evidence="5">
    <location>
        <begin position="78"/>
        <end position="87"/>
    </location>
</feature>
<feature type="region of interest" description="Disordered" evidence="5">
    <location>
        <begin position="459"/>
        <end position="652"/>
    </location>
</feature>
<feature type="compositionally biased region" description="Polar residues" evidence="5">
    <location>
        <begin position="577"/>
        <end position="588"/>
    </location>
</feature>
<feature type="domain" description="AF4/FMR2 C-terminal homology" evidence="6">
    <location>
        <begin position="663"/>
        <end position="929"/>
    </location>
</feature>
<dbReference type="GO" id="GO:0043484">
    <property type="term" value="P:regulation of RNA splicing"/>
    <property type="evidence" value="ECO:0007669"/>
    <property type="project" value="TreeGrafter"/>
</dbReference>
<feature type="compositionally biased region" description="Basic and acidic residues" evidence="5">
    <location>
        <begin position="224"/>
        <end position="239"/>
    </location>
</feature>
<feature type="compositionally biased region" description="Low complexity" evidence="5">
    <location>
        <begin position="589"/>
        <end position="611"/>
    </location>
</feature>
<gene>
    <name evidence="7" type="ORF">ANANG_G00152740</name>
</gene>
<comment type="caution">
    <text evidence="7">The sequence shown here is derived from an EMBL/GenBank/DDBJ whole genome shotgun (WGS) entry which is preliminary data.</text>
</comment>
<dbReference type="Proteomes" id="UP001044222">
    <property type="component" value="Chromosome 8"/>
</dbReference>
<comment type="similarity">
    <text evidence="2">Belongs to the AF4 family.</text>
</comment>
<feature type="region of interest" description="Disordered" evidence="5">
    <location>
        <begin position="23"/>
        <end position="367"/>
    </location>
</feature>
<feature type="compositionally biased region" description="Polar residues" evidence="5">
    <location>
        <begin position="637"/>
        <end position="652"/>
    </location>
</feature>
<evidence type="ECO:0000256" key="2">
    <source>
        <dbReference type="ARBA" id="ARBA00007354"/>
    </source>
</evidence>
<name>A0A9D3M862_ANGAN</name>
<keyword evidence="8" id="KW-1185">Reference proteome</keyword>
<comment type="subcellular location">
    <subcellularLocation>
        <location evidence="1">Nucleus</location>
    </subcellularLocation>
</comment>
<dbReference type="EMBL" id="JAFIRN010000008">
    <property type="protein sequence ID" value="KAG5843609.1"/>
    <property type="molecule type" value="Genomic_DNA"/>
</dbReference>
<feature type="compositionally biased region" description="Low complexity" evidence="5">
    <location>
        <begin position="121"/>
        <end position="132"/>
    </location>
</feature>
<dbReference type="InterPro" id="IPR043640">
    <property type="entry name" value="AF4/FMR2_CHD"/>
</dbReference>
<feature type="compositionally biased region" description="Polar residues" evidence="5">
    <location>
        <begin position="50"/>
        <end position="75"/>
    </location>
</feature>
<keyword evidence="3" id="KW-0597">Phosphoprotein</keyword>
<protein>
    <recommendedName>
        <fullName evidence="6">AF4/FMR2 C-terminal homology domain-containing protein</fullName>
    </recommendedName>
</protein>
<dbReference type="Pfam" id="PF18876">
    <property type="entry name" value="AFF4_CHD"/>
    <property type="match status" value="1"/>
</dbReference>
<dbReference type="PANTHER" id="PTHR10528">
    <property type="entry name" value="AF4/FMR2 FAMILY MEMBER"/>
    <property type="match status" value="1"/>
</dbReference>
<dbReference type="AlphaFoldDB" id="A0A9D3M862"/>
<feature type="compositionally biased region" description="Low complexity" evidence="5">
    <location>
        <begin position="819"/>
        <end position="851"/>
    </location>
</feature>
<dbReference type="GO" id="GO:0016607">
    <property type="term" value="C:nuclear speck"/>
    <property type="evidence" value="ECO:0007669"/>
    <property type="project" value="TreeGrafter"/>
</dbReference>
<reference evidence="7" key="1">
    <citation type="submission" date="2021-01" db="EMBL/GenBank/DDBJ databases">
        <title>A chromosome-scale assembly of European eel, Anguilla anguilla.</title>
        <authorList>
            <person name="Henkel C."/>
            <person name="Jong-Raadsen S.A."/>
            <person name="Dufour S."/>
            <person name="Weltzien F.-A."/>
            <person name="Palstra A.P."/>
            <person name="Pelster B."/>
            <person name="Spaink H.P."/>
            <person name="Van Den Thillart G.E."/>
            <person name="Jansen H."/>
            <person name="Zahm M."/>
            <person name="Klopp C."/>
            <person name="Cedric C."/>
            <person name="Louis A."/>
            <person name="Berthelot C."/>
            <person name="Parey E."/>
            <person name="Roest Crollius H."/>
            <person name="Montfort J."/>
            <person name="Robinson-Rechavi M."/>
            <person name="Bucao C."/>
            <person name="Bouchez O."/>
            <person name="Gislard M."/>
            <person name="Lluch J."/>
            <person name="Milhes M."/>
            <person name="Lampietro C."/>
            <person name="Lopez Roques C."/>
            <person name="Donnadieu C."/>
            <person name="Braasch I."/>
            <person name="Desvignes T."/>
            <person name="Postlethwait J."/>
            <person name="Bobe J."/>
            <person name="Guiguen Y."/>
            <person name="Dirks R."/>
        </authorList>
    </citation>
    <scope>NUCLEOTIDE SEQUENCE</scope>
    <source>
        <strain evidence="7">Tag_6206</strain>
        <tissue evidence="7">Liver</tissue>
    </source>
</reference>
<dbReference type="InterPro" id="IPR043639">
    <property type="entry name" value="AF4_int"/>
</dbReference>